<dbReference type="Pfam" id="PF07852">
    <property type="entry name" value="DUF1642"/>
    <property type="match status" value="1"/>
</dbReference>
<gene>
    <name evidence="1" type="ORF">SAMN05216470_1756</name>
</gene>
<dbReference type="InterPro" id="IPR012865">
    <property type="entry name" value="DUF1642"/>
</dbReference>
<dbReference type="EMBL" id="FZRA01000006">
    <property type="protein sequence ID" value="SNU09245.1"/>
    <property type="molecule type" value="Genomic_DNA"/>
</dbReference>
<dbReference type="Proteomes" id="UP000214649">
    <property type="component" value="Unassembled WGS sequence"/>
</dbReference>
<name>A0A239RGT0_STREI</name>
<protein>
    <recommendedName>
        <fullName evidence="3">DUF1642 domain-containing protein</fullName>
    </recommendedName>
</protein>
<sequence length="194" mass="23043">MNKEELIEKIKNMRSFVSTSFRTDTTLIPKKDVILLINRLDGPEKPTLTKEEAEWIEGLKEEQELRPFWTKYSMLYFITRCGFGYGFSYDHEGREIELKHYPHEVHAEKERLANAIFYGYEIEKEKLYTAVPNFITNSASKHDSYLNKSKSRGTFFFDDLDNVDGKYQTHFTQEELEKLNIWNNLAFEVEEVEE</sequence>
<organism evidence="1 2">
    <name type="scientific">Streptococcus equinus</name>
    <name type="common">Streptococcus bovis</name>
    <dbReference type="NCBI Taxonomy" id="1335"/>
    <lineage>
        <taxon>Bacteria</taxon>
        <taxon>Bacillati</taxon>
        <taxon>Bacillota</taxon>
        <taxon>Bacilli</taxon>
        <taxon>Lactobacillales</taxon>
        <taxon>Streptococcaceae</taxon>
        <taxon>Streptococcus</taxon>
    </lineage>
</organism>
<accession>A0A239RGT0</accession>
<proteinExistence type="predicted"/>
<dbReference type="AlphaFoldDB" id="A0A239RGT0"/>
<dbReference type="RefSeq" id="WP_094141145.1">
    <property type="nucleotide sequence ID" value="NZ_FZRA01000006.1"/>
</dbReference>
<reference evidence="1 2" key="1">
    <citation type="submission" date="2017-07" db="EMBL/GenBank/DDBJ databases">
        <authorList>
            <person name="Sun Z.S."/>
            <person name="Albrecht U."/>
            <person name="Echele G."/>
            <person name="Lee C.C."/>
        </authorList>
    </citation>
    <scope>NUCLEOTIDE SEQUENCE [LARGE SCALE GENOMIC DNA]</scope>
    <source>
        <strain evidence="1 2">AR3</strain>
    </source>
</reference>
<evidence type="ECO:0000313" key="1">
    <source>
        <dbReference type="EMBL" id="SNU09245.1"/>
    </source>
</evidence>
<evidence type="ECO:0008006" key="3">
    <source>
        <dbReference type="Google" id="ProtNLM"/>
    </source>
</evidence>
<evidence type="ECO:0000313" key="2">
    <source>
        <dbReference type="Proteomes" id="UP000214649"/>
    </source>
</evidence>